<dbReference type="PANTHER" id="PTHR46401:SF2">
    <property type="entry name" value="GLYCOSYLTRANSFERASE WBBK-RELATED"/>
    <property type="match status" value="1"/>
</dbReference>
<dbReference type="PANTHER" id="PTHR46401">
    <property type="entry name" value="GLYCOSYLTRANSFERASE WBBK-RELATED"/>
    <property type="match status" value="1"/>
</dbReference>
<dbReference type="InterPro" id="IPR028098">
    <property type="entry name" value="Glyco_trans_4-like_N"/>
</dbReference>
<protein>
    <submittedName>
        <fullName evidence="4">Glycogen synthase</fullName>
        <ecNumber evidence="4">2.4.1.11</ecNumber>
    </submittedName>
</protein>
<keyword evidence="4" id="KW-0328">Glycosyltransferase</keyword>
<feature type="domain" description="Glycosyltransferase subfamily 4-like N-terminal" evidence="3">
    <location>
        <begin position="83"/>
        <end position="179"/>
    </location>
</feature>
<dbReference type="Proteomes" id="UP000236724">
    <property type="component" value="Unassembled WGS sequence"/>
</dbReference>
<dbReference type="Pfam" id="PF00534">
    <property type="entry name" value="Glycos_transf_1"/>
    <property type="match status" value="1"/>
</dbReference>
<evidence type="ECO:0000313" key="4">
    <source>
        <dbReference type="EMBL" id="SEH04189.1"/>
    </source>
</evidence>
<evidence type="ECO:0000259" key="3">
    <source>
        <dbReference type="Pfam" id="PF13439"/>
    </source>
</evidence>
<dbReference type="Gene3D" id="3.40.50.2000">
    <property type="entry name" value="Glycogen Phosphorylase B"/>
    <property type="match status" value="2"/>
</dbReference>
<evidence type="ECO:0000259" key="2">
    <source>
        <dbReference type="Pfam" id="PF00534"/>
    </source>
</evidence>
<evidence type="ECO:0000256" key="1">
    <source>
        <dbReference type="ARBA" id="ARBA00022679"/>
    </source>
</evidence>
<dbReference type="Pfam" id="PF13439">
    <property type="entry name" value="Glyco_transf_4"/>
    <property type="match status" value="1"/>
</dbReference>
<dbReference type="EC" id="2.4.1.11" evidence="4"/>
<accession>A0A1H6F4J8</accession>
<dbReference type="GO" id="GO:0004373">
    <property type="term" value="F:alpha-1,4-glucan glucosyltransferase (UDP-glucose donor) activity"/>
    <property type="evidence" value="ECO:0007669"/>
    <property type="project" value="UniProtKB-EC"/>
</dbReference>
<reference evidence="4 5" key="1">
    <citation type="submission" date="2016-10" db="EMBL/GenBank/DDBJ databases">
        <authorList>
            <person name="de Groot N.N."/>
        </authorList>
    </citation>
    <scope>NUCLEOTIDE SEQUENCE [LARGE SCALE GENOMIC DNA]</scope>
    <source>
        <strain evidence="4">MBHS1</strain>
    </source>
</reference>
<dbReference type="AlphaFoldDB" id="A0A1H6F4J8"/>
<dbReference type="GO" id="GO:0009103">
    <property type="term" value="P:lipopolysaccharide biosynthetic process"/>
    <property type="evidence" value="ECO:0007669"/>
    <property type="project" value="TreeGrafter"/>
</dbReference>
<dbReference type="RefSeq" id="WP_103918292.1">
    <property type="nucleotide sequence ID" value="NZ_FMSV02000010.1"/>
</dbReference>
<dbReference type="InterPro" id="IPR001296">
    <property type="entry name" value="Glyco_trans_1"/>
</dbReference>
<proteinExistence type="predicted"/>
<dbReference type="EMBL" id="FMSV02000010">
    <property type="protein sequence ID" value="SEH04189.1"/>
    <property type="molecule type" value="Genomic_DNA"/>
</dbReference>
<gene>
    <name evidence="4" type="ORF">MBHS_00034</name>
</gene>
<name>A0A1H6F4J8_9GAMM</name>
<dbReference type="OrthoDB" id="9790710at2"/>
<dbReference type="CDD" id="cd03801">
    <property type="entry name" value="GT4_PimA-like"/>
    <property type="match status" value="1"/>
</dbReference>
<keyword evidence="1 4" id="KW-0808">Transferase</keyword>
<dbReference type="SUPFAM" id="SSF53756">
    <property type="entry name" value="UDP-Glycosyltransferase/glycogen phosphorylase"/>
    <property type="match status" value="1"/>
</dbReference>
<organism evidence="4 5">
    <name type="scientific">Candidatus Venteria ishoeyi</name>
    <dbReference type="NCBI Taxonomy" id="1899563"/>
    <lineage>
        <taxon>Bacteria</taxon>
        <taxon>Pseudomonadati</taxon>
        <taxon>Pseudomonadota</taxon>
        <taxon>Gammaproteobacteria</taxon>
        <taxon>Thiotrichales</taxon>
        <taxon>Thiotrichaceae</taxon>
        <taxon>Venteria</taxon>
    </lineage>
</organism>
<sequence>MSQTVNIEQHQCTVLLVCQFGQPVRGLSPYCDALFKALSKNKNISFTPVDYRAPYPNILHPAANSNASSSGELHWCKPLSWIKVAKTSANIIHLQHWLAPMAVYLLPLISIAQFFGKQVVITVHNPNPHELIPGTRVLEKWLTNKADAVLVHDKRGANLLHKRFATSKDKLHVIPHGIHVLEFPLKPKIDDYQLLGLKPNRRYICIFGNLRGYKGLDVLLAAWQLVYKKLPDVDLVIAGRLWSGKTSIMSRFSAKILGTAKDTKRLQVLLDKTTQNCRVHVFEGFQSDNKIDALITLSELAVFPYIKFDSQSGAACRTAGIGCPVLVSDIGGLPELAIDNNWIVSPNNVGDLASTLYKHLSQPQKALSNRKKQLEQIKNFSWHKIAIAHAELYKYLKNMR</sequence>
<feature type="domain" description="Glycosyl transferase family 1" evidence="2">
    <location>
        <begin position="196"/>
        <end position="366"/>
    </location>
</feature>
<keyword evidence="5" id="KW-1185">Reference proteome</keyword>
<evidence type="ECO:0000313" key="5">
    <source>
        <dbReference type="Proteomes" id="UP000236724"/>
    </source>
</evidence>